<keyword evidence="1" id="KW-0472">Membrane</keyword>
<gene>
    <name evidence="2" type="ORF">SCARR_04878</name>
</gene>
<dbReference type="EMBL" id="CAAHFH010000002">
    <property type="protein sequence ID" value="VGO22781.1"/>
    <property type="molecule type" value="Genomic_DNA"/>
</dbReference>
<feature type="transmembrane region" description="Helical" evidence="1">
    <location>
        <begin position="982"/>
        <end position="1003"/>
    </location>
</feature>
<keyword evidence="1" id="KW-1133">Transmembrane helix</keyword>
<feature type="transmembrane region" description="Helical" evidence="1">
    <location>
        <begin position="876"/>
        <end position="899"/>
    </location>
</feature>
<sequence>MMKRAWMVLMGCLLAGWAGAEVLIRQVDLTGSISTEELALTMEFEADVQEVPARLKVLEGAAVPTGMKLPRGAEMIKEDGVYYIDFTKKGEQDVAIEFEAKVVVKGQQRGAAFGIPSATIRQITLQTEQEGYKVEVVDAPRTQKLDATRIQAFLPGSGVVRILWSPELEKLSGELVASCDSILVGSAKVGALQLQGQFLYTIPQGRMKDISMKLPAGLNIIQVTGADLLSWNVREQDGARQLFVELSRPHEKSYVLTVQAEQSLPEFPCSFVFPVVEPQGVIRANGVVLVGTDSTIKLLVDELGGVTQVEPDAVNWGALTRPKRGLYAYMFANMPFSMKLSADNIVTSLHAQDQLVLALSENDASLEAKVDLEVRDAPTREVELEVSSDWTVTGVTGQNVADYDVRDRDGSRWIKVYFRQAVDSRALLQVRLEKTLPEDSSGFPMPLFKVADAKSERGFIVLRGETGTRLEGSKLEGLREVNTGSLPVKISDARQAFRFKRPDWSGRVDVRQELASIHAESFQLVSLGESGVFGSSLITYNVANAPTRSFEIKIPAFYRNVEVHGRDIRNWTQDGERWTVHLQQKVIGDYTLLITYDHPAKYQGEEQLSVGGVQALDVENETGYIALAGAANLSLAEELGFSPTILPIDVDEIPEEYALLVNDTIMHAYKYVAAPHEAQVRIKRFATQQLLTQVADHITLNTTISKDGEAVTVAVYHVKNTDQQYLPIRLPEQAALWTVKVNGSKIQVLDQGDGQVLVPVERRRDPNVPLKIEVTYAEQLKEPGMVARMKFHSPEVDTQSVFAHWTFTLPDGKRLIAAKGNMEVPVELSRRRAGWGNLMAGLDPSTLLFWLAMGVALGLSLFLLGRSRGGGHSFSLGISMLVLCSLGAALVVGAMLAGASFTLASPAGYVPTEWAFSKAVSGSDGGLLVRLTLVNAYFEPARNLVYLLVGLAPLAWMLLSGNRRFMLVALAVLAGFYSFNPYLAWVTLSLPLLLVFYACFMAGHRKGTDQRMLRDARKKIIFQHQPTAPANGKEGAAKVQLLGFMLTMLAVAAGCASVLPATDNPVQAEGINLQITVPEFETETRVNVGVHMEMKLKAKKGDELRLMAPEFILKDYDLSSRHLSVVATEDGSLLRIDRDGDYEVSIDYLATAGYAEGEWAAQLWIPDALQNSATVQLPVEGWNLDSAQAIRIRQDGTTADVLFSNSKRYCTLRWKPEERKTDLELARFFCDVNTLADFRPGMVGLRHDVRFNIAQGEIQNLQFDVPAGMSITEVHGKGINTWRYDPESGLLEVVLSAPATEAYAMRIGAQIAREKLPYQTTVKGIAVRNAVMQRGVVALAASDSVQIDIASVEALSGINIGDAARLMEGSSEASIKRAFRYNQMPFAAEVAAEQVLPELRLLEETAMDIATEQIRLSTRLNVTVSKSGIFSLRIKIPEGFDVDSLSGDAVSHWDEVNTGTREVVVNFARQITGTIPLNLVLSRSGRDLEPDFTMPRIQVDGVLKHTGTVVVTVERGIRVTPSARDGVSEISPRELGIRQEGSLAYRLLRPDWKIGLHSEVMEPTVKAEILQRVALSEGMLKYRCYLQYDIEHAGVKAFRLQPPRPEIALVVSGRNISRVRKIDDENGIWEVELHGKVEDRYGMEVAYQIPFAHDNSELVIRPLKTIGTESQKGYAAVFSGGRLQITPSAVPEFLRTEDARSIPRRFGAGDLSDAVLCYRVTESDFVLKLNVVRHNAADVLPAQVRSVQIDSVITEDDQSLNNMTMVLEPGSLRFLEMRLPEGSEIWSVFVNETAVRPLVEDGLYLIPIEPGADLSATVEAMYAQTSRKDVFGKKHSFSGPQFKLPLSDVRWTFYAPDGYRYSRFDGTMQHLRLSRSGSYSGEFDEVQYGSYNSENSLRFGESAKENIETGNALMQSGDQRNARKAFQKAISFSQGQQALNEDARVQYRNLVRQQGVVGLVNRRNQLKQTLNQVDGDAAGAFANEQWSGADVDKIEAQLGEKESSALSGLAEKMLDQQQAASTEVHPIRVVMARQGTEIGFERTLQLQPDTEMQVEFHSARAAGSRSVQVVAVLLSAGIILLAGHFIGKLRKAA</sequence>
<evidence type="ECO:0000313" key="2">
    <source>
        <dbReference type="EMBL" id="VGO22781.1"/>
    </source>
</evidence>
<accession>A0A6C2UTZ6</accession>
<dbReference type="RefSeq" id="WP_136064410.1">
    <property type="nucleotide sequence ID" value="NZ_CAAHFH010000002.1"/>
</dbReference>
<feature type="transmembrane region" description="Helical" evidence="1">
    <location>
        <begin position="2067"/>
        <end position="2087"/>
    </location>
</feature>
<organism evidence="2 3">
    <name type="scientific">Pontiella sulfatireligans</name>
    <dbReference type="NCBI Taxonomy" id="2750658"/>
    <lineage>
        <taxon>Bacteria</taxon>
        <taxon>Pseudomonadati</taxon>
        <taxon>Kiritimatiellota</taxon>
        <taxon>Kiritimatiellia</taxon>
        <taxon>Kiritimatiellales</taxon>
        <taxon>Pontiellaceae</taxon>
        <taxon>Pontiella</taxon>
    </lineage>
</organism>
<reference evidence="2 3" key="1">
    <citation type="submission" date="2019-04" db="EMBL/GenBank/DDBJ databases">
        <authorList>
            <person name="Van Vliet M D."/>
        </authorList>
    </citation>
    <scope>NUCLEOTIDE SEQUENCE [LARGE SCALE GENOMIC DNA]</scope>
    <source>
        <strain evidence="2 3">F21</strain>
    </source>
</reference>
<feature type="transmembrane region" description="Helical" evidence="1">
    <location>
        <begin position="919"/>
        <end position="938"/>
    </location>
</feature>
<name>A0A6C2UTZ6_9BACT</name>
<dbReference type="Proteomes" id="UP000346198">
    <property type="component" value="Unassembled WGS sequence"/>
</dbReference>
<keyword evidence="1" id="KW-0812">Transmembrane</keyword>
<feature type="transmembrane region" description="Helical" evidence="1">
    <location>
        <begin position="847"/>
        <end position="864"/>
    </location>
</feature>
<feature type="transmembrane region" description="Helical" evidence="1">
    <location>
        <begin position="1041"/>
        <end position="1059"/>
    </location>
</feature>
<keyword evidence="3" id="KW-1185">Reference proteome</keyword>
<protein>
    <submittedName>
        <fullName evidence="2">Uncharacterized protein</fullName>
    </submittedName>
</protein>
<proteinExistence type="predicted"/>
<evidence type="ECO:0000313" key="3">
    <source>
        <dbReference type="Proteomes" id="UP000346198"/>
    </source>
</evidence>
<evidence type="ECO:0000256" key="1">
    <source>
        <dbReference type="SAM" id="Phobius"/>
    </source>
</evidence>
<feature type="transmembrane region" description="Helical" evidence="1">
    <location>
        <begin position="945"/>
        <end position="962"/>
    </location>
</feature>